<feature type="transmembrane region" description="Helical" evidence="5">
    <location>
        <begin position="252"/>
        <end position="273"/>
    </location>
</feature>
<gene>
    <name evidence="6" type="ORF">EKO24_016890</name>
</gene>
<evidence type="ECO:0000313" key="7">
    <source>
        <dbReference type="Proteomes" id="UP000733744"/>
    </source>
</evidence>
<dbReference type="PANTHER" id="PTHR16950:SF16">
    <property type="entry name" value="ZINC TRANSPORTER ZIP13"/>
    <property type="match status" value="1"/>
</dbReference>
<feature type="transmembrane region" description="Helical" evidence="5">
    <location>
        <begin position="69"/>
        <end position="86"/>
    </location>
</feature>
<organism evidence="6 7">
    <name type="scientific">Candidatus Methylobacter oryzae</name>
    <dbReference type="NCBI Taxonomy" id="2497749"/>
    <lineage>
        <taxon>Bacteria</taxon>
        <taxon>Pseudomonadati</taxon>
        <taxon>Pseudomonadota</taxon>
        <taxon>Gammaproteobacteria</taxon>
        <taxon>Methylococcales</taxon>
        <taxon>Methylococcaceae</taxon>
        <taxon>Methylobacter</taxon>
    </lineage>
</organism>
<dbReference type="RefSeq" id="WP_127028102.1">
    <property type="nucleotide sequence ID" value="NZ_RYFG02000112.1"/>
</dbReference>
<comment type="caution">
    <text evidence="6">The sequence shown here is derived from an EMBL/GenBank/DDBJ whole genome shotgun (WGS) entry which is preliminary data.</text>
</comment>
<dbReference type="Proteomes" id="UP000733744">
    <property type="component" value="Unassembled WGS sequence"/>
</dbReference>
<evidence type="ECO:0000256" key="4">
    <source>
        <dbReference type="ARBA" id="ARBA00023136"/>
    </source>
</evidence>
<dbReference type="PANTHER" id="PTHR16950">
    <property type="entry name" value="ZINC TRANSPORTER SLC39A7 HISTIDINE-RICH MEMBRANE PROTEIN KE4"/>
    <property type="match status" value="1"/>
</dbReference>
<keyword evidence="7" id="KW-1185">Reference proteome</keyword>
<comment type="subcellular location">
    <subcellularLocation>
        <location evidence="1">Membrane</location>
        <topology evidence="1">Multi-pass membrane protein</topology>
    </subcellularLocation>
</comment>
<name>A0ABY3C713_9GAMM</name>
<proteinExistence type="predicted"/>
<feature type="transmembrane region" description="Helical" evidence="5">
    <location>
        <begin position="6"/>
        <end position="28"/>
    </location>
</feature>
<evidence type="ECO:0000256" key="3">
    <source>
        <dbReference type="ARBA" id="ARBA00022989"/>
    </source>
</evidence>
<keyword evidence="4 5" id="KW-0472">Membrane</keyword>
<evidence type="ECO:0000256" key="5">
    <source>
        <dbReference type="SAM" id="Phobius"/>
    </source>
</evidence>
<evidence type="ECO:0000313" key="6">
    <source>
        <dbReference type="EMBL" id="TRW91415.1"/>
    </source>
</evidence>
<evidence type="ECO:0000256" key="2">
    <source>
        <dbReference type="ARBA" id="ARBA00022692"/>
    </source>
</evidence>
<reference evidence="6 7" key="1">
    <citation type="journal article" date="2019" name="Antonie Van Leeuwenhoek">
        <title>Description of 'Ca. Methylobacter oryzae' KRF1, a novel species from the environmentally important Methylobacter clade 2.</title>
        <authorList>
            <person name="Khatri K."/>
            <person name="Mohite J.A."/>
            <person name="Pandit P.S."/>
            <person name="Bahulikar R."/>
            <person name="Rahalkar M.C."/>
        </authorList>
    </citation>
    <scope>NUCLEOTIDE SEQUENCE [LARGE SCALE GENOMIC DNA]</scope>
    <source>
        <strain evidence="6 7">KRF1</strain>
    </source>
</reference>
<feature type="transmembrane region" description="Helical" evidence="5">
    <location>
        <begin position="35"/>
        <end position="57"/>
    </location>
</feature>
<keyword evidence="3 5" id="KW-1133">Transmembrane helix</keyword>
<protein>
    <submittedName>
        <fullName evidence="6">ZIP family metal transporter</fullName>
    </submittedName>
</protein>
<evidence type="ECO:0000256" key="1">
    <source>
        <dbReference type="ARBA" id="ARBA00004141"/>
    </source>
</evidence>
<sequence length="278" mass="29706">MDLLILIVIFTAIGGILSVMAAAVFLLLPDHRRNAVLPHGISFAIGALLAVAFWGLIPEAFSAIKPEQFQSLSGTILAGVLGFFVLEKLLIWRHCHSGDCEAHGDEDEHGHEHVHAHAHSHSHGMARSAGALIILGDGIHNFVDGVLIAAAFLTDVQLGIVTSLAVAAHEIPQEVGDFAILLHSGYSKSKALFYNMLASLTTVLGGVLAYFGLEDLHDKLPYFLALAASSFIYIAVADLIPSLHKKTDTKTSLQQIALIAMGVLLICSLHGIAHHMEV</sequence>
<dbReference type="Pfam" id="PF02535">
    <property type="entry name" value="Zip"/>
    <property type="match status" value="1"/>
</dbReference>
<accession>A0ABY3C713</accession>
<dbReference type="EMBL" id="RYFG02000112">
    <property type="protein sequence ID" value="TRW91415.1"/>
    <property type="molecule type" value="Genomic_DNA"/>
</dbReference>
<keyword evidence="2 5" id="KW-0812">Transmembrane</keyword>
<dbReference type="InterPro" id="IPR003689">
    <property type="entry name" value="ZIP"/>
</dbReference>
<feature type="transmembrane region" description="Helical" evidence="5">
    <location>
        <begin position="219"/>
        <end position="240"/>
    </location>
</feature>
<feature type="transmembrane region" description="Helical" evidence="5">
    <location>
        <begin position="192"/>
        <end position="213"/>
    </location>
</feature>